<protein>
    <recommendedName>
        <fullName evidence="2">YHYH domain-containing protein</fullName>
    </recommendedName>
</protein>
<name>E7C5B1_9BACT</name>
<keyword evidence="1" id="KW-0732">Signal</keyword>
<evidence type="ECO:0000256" key="1">
    <source>
        <dbReference type="SAM" id="SignalP"/>
    </source>
</evidence>
<feature type="signal peptide" evidence="1">
    <location>
        <begin position="1"/>
        <end position="19"/>
    </location>
</feature>
<dbReference type="EMBL" id="GU567992">
    <property type="protein sequence ID" value="ADI22635.1"/>
    <property type="molecule type" value="Genomic_DNA"/>
</dbReference>
<evidence type="ECO:0000313" key="3">
    <source>
        <dbReference type="EMBL" id="ADI22635.1"/>
    </source>
</evidence>
<dbReference type="Pfam" id="PF14240">
    <property type="entry name" value="YHYH"/>
    <property type="match status" value="1"/>
</dbReference>
<sequence>MKTLLLPALLASTSLCVQADPRISSWYTKESGSYARIYRTLADESAGNAVTTWSRGQGNQNQPTYGGVHRIESSSDWIYLHTTGLASSHVMGPWYGDEAKTLPFPNFPANQAVIYRIPRTPTIPANRTATSLGAVGYFVDGVAQFDGQDGFSYGSFRGEDASPGSGYWNHDAYVSEGVTFDNALAHQAGGNHHYHVNPPALRHALGDSVDHDISTNTYAENFNGRHSPIIGWVADGYPIYGPYGYSDPEDPSSPVRRMISGYQLRTDLASGAARASYPAWAERFHGVGPALSGSQLGPSVNAEIDGETYSLGRYLEDHDYKGDLDMTLGEDFDLNEQNGRFCLTPEFPGGTWAYFTCIDPDGNPVFPYNIGPQFLGSPTGGTVNAITEGTTVHFLGGPNMEDRIDAVRHSPDSDEIILTWSTVEGGTYQVESSADLQAWAEEGAEFSVDANQVTVTNARDPGGSFFYRLARKSIADYDDNGF</sequence>
<evidence type="ECO:0000259" key="2">
    <source>
        <dbReference type="Pfam" id="PF14240"/>
    </source>
</evidence>
<proteinExistence type="predicted"/>
<feature type="domain" description="YHYH" evidence="2">
    <location>
        <begin position="115"/>
        <end position="359"/>
    </location>
</feature>
<organism evidence="3">
    <name type="scientific">uncultured verrucomicrobium HF0500_18J03</name>
    <dbReference type="NCBI Taxonomy" id="723599"/>
    <lineage>
        <taxon>Bacteria</taxon>
        <taxon>Pseudomonadati</taxon>
        <taxon>Verrucomicrobiota</taxon>
        <taxon>environmental samples</taxon>
    </lineage>
</organism>
<accession>E7C5B1</accession>
<feature type="chain" id="PRO_5003218128" description="YHYH domain-containing protein" evidence="1">
    <location>
        <begin position="20"/>
        <end position="482"/>
    </location>
</feature>
<reference evidence="3" key="1">
    <citation type="submission" date="2010-01" db="EMBL/GenBank/DDBJ databases">
        <title>Genome fragments of uncultured bacteria from the North Pacific subtropical Gyre.</title>
        <authorList>
            <person name="Pham V.D."/>
            <person name="Delong E.F."/>
        </authorList>
    </citation>
    <scope>NUCLEOTIDE SEQUENCE</scope>
</reference>
<dbReference type="InterPro" id="IPR025924">
    <property type="entry name" value="YHYH_dom"/>
</dbReference>
<dbReference type="AlphaFoldDB" id="E7C5B1"/>